<evidence type="ECO:0000313" key="4">
    <source>
        <dbReference type="Proteomes" id="UP001197247"/>
    </source>
</evidence>
<reference evidence="3 4" key="1">
    <citation type="submission" date="2021-05" db="EMBL/GenBank/DDBJ databases">
        <title>Kineosporia and Streptomyces sp. nov. two new marine actinobacteria isolated from Coral.</title>
        <authorList>
            <person name="Buangrab K."/>
            <person name="Sutthacheep M."/>
            <person name="Yeemin T."/>
            <person name="Harunari E."/>
            <person name="Igarashi Y."/>
            <person name="Kanchanasin P."/>
            <person name="Tanasupawat S."/>
            <person name="Phongsopitanun W."/>
        </authorList>
    </citation>
    <scope>NUCLEOTIDE SEQUENCE [LARGE SCALE GENOMIC DNA]</scope>
    <source>
        <strain evidence="3 4">J2-2</strain>
    </source>
</reference>
<keyword evidence="2" id="KW-0802">TPR repeat</keyword>
<comment type="caution">
    <text evidence="3">The sequence shown here is derived from an EMBL/GenBank/DDBJ whole genome shotgun (WGS) entry which is preliminary data.</text>
</comment>
<keyword evidence="4" id="KW-1185">Reference proteome</keyword>
<dbReference type="RefSeq" id="WP_214155437.1">
    <property type="nucleotide sequence ID" value="NZ_JAHBAY010000003.1"/>
</dbReference>
<proteinExistence type="predicted"/>
<dbReference type="PANTHER" id="PTHR45586:SF1">
    <property type="entry name" value="LIPOPOLYSACCHARIDE ASSEMBLY PROTEIN B"/>
    <property type="match status" value="1"/>
</dbReference>
<keyword evidence="1" id="KW-0677">Repeat</keyword>
<accession>A0ABS5TG32</accession>
<protein>
    <submittedName>
        <fullName evidence="3">Tetratricopeptide repeat protein</fullName>
    </submittedName>
</protein>
<dbReference type="EMBL" id="JAHBAY010000003">
    <property type="protein sequence ID" value="MBT0769151.1"/>
    <property type="molecule type" value="Genomic_DNA"/>
</dbReference>
<dbReference type="Proteomes" id="UP001197247">
    <property type="component" value="Unassembled WGS sequence"/>
</dbReference>
<sequence length="281" mass="29930">MTQSTSTSECGDPLEPEALVRAGCRAADRGHLREALRLFGAAALTGDGAAQLNLGNTYMQLGRRAEAAEAFGAALAAGEKGAAYSLGRALEDLGDVDAAFEAYRQAWAEGDPKGAIGASWILSDRGHRIESFELLRSAVGRGSDLAAGVLGVRLWEEERAREAEGLLLRALQLYPPARPPLAEMYLEQGRAPEALAVLRAGTEALEVECFLPMGNLLYEVADNSEAAEAAYRMGLSLGDANCRLNLALLLRATDRETEGMALLLAAVEAGDELARKHMEME</sequence>
<dbReference type="InterPro" id="IPR011990">
    <property type="entry name" value="TPR-like_helical_dom_sf"/>
</dbReference>
<evidence type="ECO:0000256" key="2">
    <source>
        <dbReference type="ARBA" id="ARBA00022803"/>
    </source>
</evidence>
<gene>
    <name evidence="3" type="ORF">KIH74_09490</name>
</gene>
<dbReference type="Gene3D" id="1.25.40.10">
    <property type="entry name" value="Tetratricopeptide repeat domain"/>
    <property type="match status" value="2"/>
</dbReference>
<evidence type="ECO:0000313" key="3">
    <source>
        <dbReference type="EMBL" id="MBT0769151.1"/>
    </source>
</evidence>
<dbReference type="InterPro" id="IPR051012">
    <property type="entry name" value="CellSynth/LPSAsmb/PSIAsmb"/>
</dbReference>
<evidence type="ECO:0000256" key="1">
    <source>
        <dbReference type="ARBA" id="ARBA00022737"/>
    </source>
</evidence>
<dbReference type="SUPFAM" id="SSF81901">
    <property type="entry name" value="HCP-like"/>
    <property type="match status" value="1"/>
</dbReference>
<dbReference type="Pfam" id="PF13432">
    <property type="entry name" value="TPR_16"/>
    <property type="match status" value="1"/>
</dbReference>
<name>A0ABS5TG32_9ACTN</name>
<organism evidence="3 4">
    <name type="scientific">Kineosporia corallincola</name>
    <dbReference type="NCBI Taxonomy" id="2835133"/>
    <lineage>
        <taxon>Bacteria</taxon>
        <taxon>Bacillati</taxon>
        <taxon>Actinomycetota</taxon>
        <taxon>Actinomycetes</taxon>
        <taxon>Kineosporiales</taxon>
        <taxon>Kineosporiaceae</taxon>
        <taxon>Kineosporia</taxon>
    </lineage>
</organism>
<dbReference type="PANTHER" id="PTHR45586">
    <property type="entry name" value="TPR REPEAT-CONTAINING PROTEIN PA4667"/>
    <property type="match status" value="1"/>
</dbReference>